<dbReference type="InterPro" id="IPR000210">
    <property type="entry name" value="BTB/POZ_dom"/>
</dbReference>
<dbReference type="PANTHER" id="PTHR47843">
    <property type="entry name" value="BTB DOMAIN-CONTAINING PROTEIN-RELATED"/>
    <property type="match status" value="1"/>
</dbReference>
<keyword evidence="4" id="KW-1185">Reference proteome</keyword>
<dbReference type="InterPro" id="IPR011333">
    <property type="entry name" value="SKP1/BTB/POZ_sf"/>
</dbReference>
<dbReference type="CDD" id="cd18186">
    <property type="entry name" value="BTB_POZ_ZBTB_KLHL-like"/>
    <property type="match status" value="1"/>
</dbReference>
<name>W9VWE0_9EURO</name>
<dbReference type="Gene3D" id="3.30.710.10">
    <property type="entry name" value="Potassium Channel Kv1.1, Chain A"/>
    <property type="match status" value="1"/>
</dbReference>
<feature type="compositionally biased region" description="Basic and acidic residues" evidence="1">
    <location>
        <begin position="38"/>
        <end position="49"/>
    </location>
</feature>
<reference evidence="3 4" key="1">
    <citation type="submission" date="2013-03" db="EMBL/GenBank/DDBJ databases">
        <title>The Genome Sequence of Cladophialophora yegresii CBS 114405.</title>
        <authorList>
            <consortium name="The Broad Institute Genomics Platform"/>
            <person name="Cuomo C."/>
            <person name="de Hoog S."/>
            <person name="Gorbushina A."/>
            <person name="Walker B."/>
            <person name="Young S.K."/>
            <person name="Zeng Q."/>
            <person name="Gargeya S."/>
            <person name="Fitzgerald M."/>
            <person name="Haas B."/>
            <person name="Abouelleil A."/>
            <person name="Allen A.W."/>
            <person name="Alvarado L."/>
            <person name="Arachchi H.M."/>
            <person name="Berlin A.M."/>
            <person name="Chapman S.B."/>
            <person name="Gainer-Dewar J."/>
            <person name="Goldberg J."/>
            <person name="Griggs A."/>
            <person name="Gujja S."/>
            <person name="Hansen M."/>
            <person name="Howarth C."/>
            <person name="Imamovic A."/>
            <person name="Ireland A."/>
            <person name="Larimer J."/>
            <person name="McCowan C."/>
            <person name="Murphy C."/>
            <person name="Pearson M."/>
            <person name="Poon T.W."/>
            <person name="Priest M."/>
            <person name="Roberts A."/>
            <person name="Saif S."/>
            <person name="Shea T."/>
            <person name="Sisk P."/>
            <person name="Sykes S."/>
            <person name="Wortman J."/>
            <person name="Nusbaum C."/>
            <person name="Birren B."/>
        </authorList>
    </citation>
    <scope>NUCLEOTIDE SEQUENCE [LARGE SCALE GENOMIC DNA]</scope>
    <source>
        <strain evidence="3 4">CBS 114405</strain>
    </source>
</reference>
<protein>
    <recommendedName>
        <fullName evidence="2">BTB domain-containing protein</fullName>
    </recommendedName>
</protein>
<dbReference type="Proteomes" id="UP000019473">
    <property type="component" value="Unassembled WGS sequence"/>
</dbReference>
<dbReference type="GeneID" id="19178890"/>
<dbReference type="OrthoDB" id="1022638at2759"/>
<feature type="region of interest" description="Disordered" evidence="1">
    <location>
        <begin position="1"/>
        <end position="49"/>
    </location>
</feature>
<comment type="caution">
    <text evidence="3">The sequence shown here is derived from an EMBL/GenBank/DDBJ whole genome shotgun (WGS) entry which is preliminary data.</text>
</comment>
<accession>W9VWE0</accession>
<evidence type="ECO:0000256" key="1">
    <source>
        <dbReference type="SAM" id="MobiDB-lite"/>
    </source>
</evidence>
<dbReference type="PROSITE" id="PS50097">
    <property type="entry name" value="BTB"/>
    <property type="match status" value="1"/>
</dbReference>
<feature type="domain" description="BTB" evidence="2">
    <location>
        <begin position="66"/>
        <end position="136"/>
    </location>
</feature>
<sequence length="273" mass="29914">MTDEATLPANAGTATDIRTEEVEDGNMVSANAMPGEVDGGKESADKESSNVEAKAIVQLSTPFARSDIISVIVGKQEVEFGIHKGILAAKSPFFEKCFGVGMKEANDNVVKLPEDDPEAFEAVVEWVYATRIPAAKPPPPLVRDYVLADKLGMTDLQNAIADTIRLKRPLPRPVHASWTWRITPEGCPLRELILDQLHHRIMTTPNKFKLGTTGTDAELAADLKVLIRKNHALTTALLWKTIDHNLQTGRGPLDPRKAPPCSYHIHKDGKKCT</sequence>
<dbReference type="EMBL" id="AMGW01000003">
    <property type="protein sequence ID" value="EXJ60152.1"/>
    <property type="molecule type" value="Genomic_DNA"/>
</dbReference>
<dbReference type="SMART" id="SM00225">
    <property type="entry name" value="BTB"/>
    <property type="match status" value="1"/>
</dbReference>
<dbReference type="AlphaFoldDB" id="W9VWE0"/>
<evidence type="ECO:0000259" key="2">
    <source>
        <dbReference type="PROSITE" id="PS50097"/>
    </source>
</evidence>
<proteinExistence type="predicted"/>
<organism evidence="3 4">
    <name type="scientific">Cladophialophora yegresii CBS 114405</name>
    <dbReference type="NCBI Taxonomy" id="1182544"/>
    <lineage>
        <taxon>Eukaryota</taxon>
        <taxon>Fungi</taxon>
        <taxon>Dikarya</taxon>
        <taxon>Ascomycota</taxon>
        <taxon>Pezizomycotina</taxon>
        <taxon>Eurotiomycetes</taxon>
        <taxon>Chaetothyriomycetidae</taxon>
        <taxon>Chaetothyriales</taxon>
        <taxon>Herpotrichiellaceae</taxon>
        <taxon>Cladophialophora</taxon>
    </lineage>
</organism>
<dbReference type="RefSeq" id="XP_007756505.1">
    <property type="nucleotide sequence ID" value="XM_007758315.1"/>
</dbReference>
<gene>
    <name evidence="3" type="ORF">A1O7_04304</name>
</gene>
<evidence type="ECO:0000313" key="3">
    <source>
        <dbReference type="EMBL" id="EXJ60152.1"/>
    </source>
</evidence>
<dbReference type="HOGENOM" id="CLU_068279_1_0_1"/>
<dbReference type="eggNOG" id="ENOG502SIA0">
    <property type="taxonomic scope" value="Eukaryota"/>
</dbReference>
<dbReference type="Pfam" id="PF00651">
    <property type="entry name" value="BTB"/>
    <property type="match status" value="1"/>
</dbReference>
<dbReference type="PANTHER" id="PTHR47843:SF2">
    <property type="entry name" value="BTB DOMAIN-CONTAINING PROTEIN"/>
    <property type="match status" value="1"/>
</dbReference>
<dbReference type="STRING" id="1182544.W9VWE0"/>
<dbReference type="VEuPathDB" id="FungiDB:A1O7_04304"/>
<dbReference type="SUPFAM" id="SSF54695">
    <property type="entry name" value="POZ domain"/>
    <property type="match status" value="1"/>
</dbReference>
<evidence type="ECO:0000313" key="4">
    <source>
        <dbReference type="Proteomes" id="UP000019473"/>
    </source>
</evidence>